<reference evidence="15" key="1">
    <citation type="submission" date="2024-06" db="EMBL/GenBank/DDBJ databases">
        <authorList>
            <person name="Liu X."/>
            <person name="Lenzi L."/>
            <person name="Haldenby T S."/>
            <person name="Uol C."/>
        </authorList>
    </citation>
    <scope>NUCLEOTIDE SEQUENCE</scope>
</reference>
<evidence type="ECO:0000259" key="14">
    <source>
        <dbReference type="PROSITE" id="PS51800"/>
    </source>
</evidence>
<dbReference type="EMBL" id="CAXLJL010000112">
    <property type="protein sequence ID" value="CAL5131862.1"/>
    <property type="molecule type" value="Genomic_DNA"/>
</dbReference>
<feature type="region of interest" description="Disordered" evidence="13">
    <location>
        <begin position="146"/>
        <end position="183"/>
    </location>
</feature>
<keyword evidence="8 12" id="KW-0862">Zinc</keyword>
<dbReference type="PANTHER" id="PTHR12998:SF0">
    <property type="entry name" value="TRNA:M(4)X MODIFICATION ENZYME TRM13 HOMOLOG"/>
    <property type="match status" value="1"/>
</dbReference>
<dbReference type="Pfam" id="PF11722">
    <property type="entry name" value="zf-TRM13_CCCH"/>
    <property type="match status" value="1"/>
</dbReference>
<keyword evidence="3 12" id="KW-0808">Transferase</keyword>
<accession>A0AAV2T326</accession>
<dbReference type="EC" id="2.1.1.225" evidence="12"/>
<dbReference type="GO" id="GO:0106050">
    <property type="term" value="F:tRNA 2'-O-methyltransferase activity"/>
    <property type="evidence" value="ECO:0007669"/>
    <property type="project" value="UniProtKB-UniRule"/>
</dbReference>
<evidence type="ECO:0000256" key="4">
    <source>
        <dbReference type="ARBA" id="ARBA00022691"/>
    </source>
</evidence>
<dbReference type="InterPro" id="IPR022776">
    <property type="entry name" value="TRM13/UPF0224_CHHC_Znf_dom"/>
</dbReference>
<dbReference type="PANTHER" id="PTHR12998">
    <property type="entry name" value="TRNA:M(4)X MODIFICATION ENZYME TRM13 HOMOLOG"/>
    <property type="match status" value="1"/>
</dbReference>
<keyword evidence="6 12" id="KW-0479">Metal-binding</keyword>
<proteinExistence type="inferred from homology"/>
<dbReference type="Proteomes" id="UP001497525">
    <property type="component" value="Unassembled WGS sequence"/>
</dbReference>
<evidence type="ECO:0000256" key="10">
    <source>
        <dbReference type="ARBA" id="ARBA00048635"/>
    </source>
</evidence>
<evidence type="ECO:0000256" key="3">
    <source>
        <dbReference type="ARBA" id="ARBA00022679"/>
    </source>
</evidence>
<evidence type="ECO:0000256" key="2">
    <source>
        <dbReference type="ARBA" id="ARBA00022603"/>
    </source>
</evidence>
<evidence type="ECO:0000256" key="12">
    <source>
        <dbReference type="RuleBase" id="RU367103"/>
    </source>
</evidence>
<organism evidence="15 16">
    <name type="scientific">Calicophoron daubneyi</name>
    <name type="common">Rumen fluke</name>
    <name type="synonym">Paramphistomum daubneyi</name>
    <dbReference type="NCBI Taxonomy" id="300641"/>
    <lineage>
        <taxon>Eukaryota</taxon>
        <taxon>Metazoa</taxon>
        <taxon>Spiralia</taxon>
        <taxon>Lophotrochozoa</taxon>
        <taxon>Platyhelminthes</taxon>
        <taxon>Trematoda</taxon>
        <taxon>Digenea</taxon>
        <taxon>Plagiorchiida</taxon>
        <taxon>Pronocephalata</taxon>
        <taxon>Paramphistomoidea</taxon>
        <taxon>Paramphistomidae</taxon>
        <taxon>Calicophoron</taxon>
    </lineage>
</organism>
<keyword evidence="7 12" id="KW-0863">Zinc-finger</keyword>
<evidence type="ECO:0000256" key="13">
    <source>
        <dbReference type="SAM" id="MobiDB-lite"/>
    </source>
</evidence>
<dbReference type="InterPro" id="IPR021721">
    <property type="entry name" value="Znf_CCCH-type_TRM13"/>
</dbReference>
<feature type="compositionally biased region" description="Basic and acidic residues" evidence="13">
    <location>
        <begin position="394"/>
        <end position="411"/>
    </location>
</feature>
<gene>
    <name evidence="15" type="ORF">CDAUBV1_LOCUS4401</name>
</gene>
<dbReference type="Pfam" id="PF05253">
    <property type="entry name" value="zf-U11-48K"/>
    <property type="match status" value="1"/>
</dbReference>
<keyword evidence="5 12" id="KW-0819">tRNA processing</keyword>
<dbReference type="InterPro" id="IPR039044">
    <property type="entry name" value="Trm13"/>
</dbReference>
<evidence type="ECO:0000256" key="6">
    <source>
        <dbReference type="ARBA" id="ARBA00022723"/>
    </source>
</evidence>
<sequence>MRTCKYFVLRKKRFCRLFAADNSQYCVHHLMESECAESDRVHCPYNPKHNILKSRLKKHLHVCPNKKVATEGFSNRINSAINDGISKHANLPVATQRDILNFIQKLNSLDKKLGLTENVKSFPSSPFEEIIQLALHNPRHWSVNGFPGAVNSSDSKQKASAGTAPDPSSNEVAAPVPDSRGSQRHTYQNGCLINVLKASNLLSTDFTYVEFGAGRGGLSHWVNLCLTSKDQQNRRFLMEDNCYPPTPVDTHFVLVELRGLRYKFDIRHREAGNFVRLRMDIADLDLNTVPAVSQQPKPIVALAKHLCGDATDLALRCLKNGMCTKEAPDTANRIGGILFATCCHHQCTWEEAVGRPWLESEAGLKADEFAIASRLTSWATCGFKRILKHTDGTDKSEATVEEKKPSLEQDHPSPAAQLASDNDEGDIDKLEPEERIRIGRLCKQLIDWSRMCYVRHELNFPDVSMYAYTSVDVTPENIVIVASRSAPS</sequence>
<feature type="domain" description="CHHC U11-48K-type" evidence="14">
    <location>
        <begin position="40"/>
        <end position="67"/>
    </location>
</feature>
<evidence type="ECO:0000256" key="9">
    <source>
        <dbReference type="ARBA" id="ARBA00048165"/>
    </source>
</evidence>
<comment type="function">
    <text evidence="12">tRNA methylase which 2'-O-methylates cytidine(4) in tRNA(Pro) and tRNA(Gly)(GCC), and adenosine(4) in tRNA(His).</text>
</comment>
<evidence type="ECO:0000313" key="15">
    <source>
        <dbReference type="EMBL" id="CAL5131862.1"/>
    </source>
</evidence>
<feature type="compositionally biased region" description="Polar residues" evidence="13">
    <location>
        <begin position="150"/>
        <end position="171"/>
    </location>
</feature>
<comment type="similarity">
    <text evidence="1 12">Belongs to the methyltransferase TRM13 family.</text>
</comment>
<evidence type="ECO:0000313" key="16">
    <source>
        <dbReference type="Proteomes" id="UP001497525"/>
    </source>
</evidence>
<comment type="catalytic activity">
    <reaction evidence="10 12">
        <text>cytidine(4) in tRNA(Gly)(GCC) + S-adenosyl-L-methionine = 2'-O-methylcytidine(4) in tRNA(Gly)(GCC) + S-adenosyl-L-homocysteine + H(+)</text>
        <dbReference type="Rhea" id="RHEA:43192"/>
        <dbReference type="Rhea" id="RHEA-COMP:10399"/>
        <dbReference type="Rhea" id="RHEA-COMP:10400"/>
        <dbReference type="ChEBI" id="CHEBI:15378"/>
        <dbReference type="ChEBI" id="CHEBI:57856"/>
        <dbReference type="ChEBI" id="CHEBI:59789"/>
        <dbReference type="ChEBI" id="CHEBI:74495"/>
        <dbReference type="ChEBI" id="CHEBI:82748"/>
        <dbReference type="EC" id="2.1.1.225"/>
    </reaction>
</comment>
<keyword evidence="4 12" id="KW-0949">S-adenosyl-L-methionine</keyword>
<dbReference type="GO" id="GO:0030488">
    <property type="term" value="P:tRNA methylation"/>
    <property type="evidence" value="ECO:0007669"/>
    <property type="project" value="InterPro"/>
</dbReference>
<evidence type="ECO:0000256" key="8">
    <source>
        <dbReference type="ARBA" id="ARBA00022833"/>
    </source>
</evidence>
<dbReference type="AlphaFoldDB" id="A0AAV2T326"/>
<evidence type="ECO:0000256" key="1">
    <source>
        <dbReference type="ARBA" id="ARBA00005265"/>
    </source>
</evidence>
<dbReference type="PROSITE" id="PS51800">
    <property type="entry name" value="ZF_CHHC_U11_48K"/>
    <property type="match status" value="1"/>
</dbReference>
<dbReference type="Pfam" id="PF05206">
    <property type="entry name" value="TRM13"/>
    <property type="match status" value="1"/>
</dbReference>
<protein>
    <recommendedName>
        <fullName evidence="12">tRNA:m(4)X modification enzyme TRM13</fullName>
        <ecNumber evidence="12">2.1.1.225</ecNumber>
    </recommendedName>
</protein>
<keyword evidence="2 12" id="KW-0489">Methyltransferase</keyword>
<comment type="catalytic activity">
    <reaction evidence="11 12">
        <text>adenosine(4) in tRNA(His) + S-adenosyl-L-methionine = 2'-O-methyladenosine(4) in tRNA(His) + S-adenosyl-L-homocysteine + H(+)</text>
        <dbReference type="Rhea" id="RHEA:43196"/>
        <dbReference type="Rhea" id="RHEA-COMP:10401"/>
        <dbReference type="Rhea" id="RHEA-COMP:10402"/>
        <dbReference type="ChEBI" id="CHEBI:15378"/>
        <dbReference type="ChEBI" id="CHEBI:57856"/>
        <dbReference type="ChEBI" id="CHEBI:59789"/>
        <dbReference type="ChEBI" id="CHEBI:74411"/>
        <dbReference type="ChEBI" id="CHEBI:74477"/>
        <dbReference type="EC" id="2.1.1.225"/>
    </reaction>
</comment>
<evidence type="ECO:0000256" key="11">
    <source>
        <dbReference type="ARBA" id="ARBA00049393"/>
    </source>
</evidence>
<evidence type="ECO:0000256" key="5">
    <source>
        <dbReference type="ARBA" id="ARBA00022694"/>
    </source>
</evidence>
<dbReference type="GO" id="GO:0008270">
    <property type="term" value="F:zinc ion binding"/>
    <property type="evidence" value="ECO:0007669"/>
    <property type="project" value="UniProtKB-KW"/>
</dbReference>
<evidence type="ECO:0000256" key="7">
    <source>
        <dbReference type="ARBA" id="ARBA00022771"/>
    </source>
</evidence>
<comment type="catalytic activity">
    <reaction evidence="9 12">
        <text>cytidine(4) in tRNA(Pro) + S-adenosyl-L-methionine = 2'-O-methylcytidine(4) in tRNA(Pro) + S-adenosyl-L-homocysteine + H(+)</text>
        <dbReference type="Rhea" id="RHEA:32767"/>
        <dbReference type="Rhea" id="RHEA-COMP:10397"/>
        <dbReference type="Rhea" id="RHEA-COMP:10398"/>
        <dbReference type="ChEBI" id="CHEBI:15378"/>
        <dbReference type="ChEBI" id="CHEBI:57856"/>
        <dbReference type="ChEBI" id="CHEBI:59789"/>
        <dbReference type="ChEBI" id="CHEBI:74495"/>
        <dbReference type="ChEBI" id="CHEBI:82748"/>
        <dbReference type="EC" id="2.1.1.225"/>
    </reaction>
</comment>
<feature type="region of interest" description="Disordered" evidence="13">
    <location>
        <begin position="394"/>
        <end position="430"/>
    </location>
</feature>
<dbReference type="InterPro" id="IPR007871">
    <property type="entry name" value="Methyltransferase_TRM13"/>
</dbReference>
<name>A0AAV2T326_CALDB</name>
<comment type="caution">
    <text evidence="15">The sequence shown here is derived from an EMBL/GenBank/DDBJ whole genome shotgun (WGS) entry which is preliminary data.</text>
</comment>